<dbReference type="PROSITE" id="PS00844">
    <property type="entry name" value="DALA_DALA_LIGASE_2"/>
    <property type="match status" value="1"/>
</dbReference>
<keyword evidence="3 12" id="KW-0436">Ligase</keyword>
<dbReference type="NCBIfam" id="NF002528">
    <property type="entry name" value="PRK01966.1-4"/>
    <property type="match status" value="1"/>
</dbReference>
<dbReference type="NCBIfam" id="TIGR01205">
    <property type="entry name" value="D_ala_D_alaTIGR"/>
    <property type="match status" value="1"/>
</dbReference>
<evidence type="ECO:0000256" key="7">
    <source>
        <dbReference type="ARBA" id="ARBA00022842"/>
    </source>
</evidence>
<dbReference type="PANTHER" id="PTHR23132">
    <property type="entry name" value="D-ALANINE--D-ALANINE LIGASE"/>
    <property type="match status" value="1"/>
</dbReference>
<keyword evidence="7 14" id="KW-0460">Magnesium</keyword>
<dbReference type="InterPro" id="IPR005905">
    <property type="entry name" value="D_ala_D_ala"/>
</dbReference>
<dbReference type="InterPro" id="IPR016185">
    <property type="entry name" value="PreATP-grasp_dom_sf"/>
</dbReference>
<dbReference type="InterPro" id="IPR011095">
    <property type="entry name" value="Dala_Dala_lig_C"/>
</dbReference>
<dbReference type="AlphaFoldDB" id="A0A839TWU0"/>
<dbReference type="PROSITE" id="PS00843">
    <property type="entry name" value="DALA_DALA_LIGASE_1"/>
    <property type="match status" value="1"/>
</dbReference>
<dbReference type="RefSeq" id="WP_183584081.1">
    <property type="nucleotide sequence ID" value="NZ_JACHXJ010000004.1"/>
</dbReference>
<evidence type="ECO:0000256" key="1">
    <source>
        <dbReference type="ARBA" id="ARBA00001936"/>
    </source>
</evidence>
<dbReference type="GO" id="GO:0009252">
    <property type="term" value="P:peptidoglycan biosynthetic process"/>
    <property type="evidence" value="ECO:0007669"/>
    <property type="project" value="UniProtKB-UniRule"/>
</dbReference>
<comment type="pathway">
    <text evidence="12">Cell wall biogenesis; peptidoglycan biosynthesis.</text>
</comment>
<keyword evidence="8 12" id="KW-0133">Cell shape</keyword>
<keyword evidence="5 15" id="KW-0547">Nucleotide-binding</keyword>
<dbReference type="PIRSF" id="PIRSF039102">
    <property type="entry name" value="Ddl/VanB"/>
    <property type="match status" value="1"/>
</dbReference>
<dbReference type="GO" id="GO:0008360">
    <property type="term" value="P:regulation of cell shape"/>
    <property type="evidence" value="ECO:0007669"/>
    <property type="project" value="UniProtKB-KW"/>
</dbReference>
<evidence type="ECO:0000256" key="14">
    <source>
        <dbReference type="PIRSR" id="PIRSR039102-3"/>
    </source>
</evidence>
<dbReference type="Pfam" id="PF07478">
    <property type="entry name" value="Dala_Dala_lig_C"/>
    <property type="match status" value="1"/>
</dbReference>
<comment type="function">
    <text evidence="12">Cell wall formation.</text>
</comment>
<feature type="binding site" evidence="14">
    <location>
        <position position="298"/>
    </location>
    <ligand>
        <name>Mg(2+)</name>
        <dbReference type="ChEBI" id="CHEBI:18420"/>
        <label>1</label>
    </ligand>
</feature>
<organism evidence="17 18">
    <name type="scientific">Paenibacillus rhizosphaerae</name>
    <dbReference type="NCBI Taxonomy" id="297318"/>
    <lineage>
        <taxon>Bacteria</taxon>
        <taxon>Bacillati</taxon>
        <taxon>Bacillota</taxon>
        <taxon>Bacilli</taxon>
        <taxon>Bacillales</taxon>
        <taxon>Paenibacillaceae</taxon>
        <taxon>Paenibacillus</taxon>
    </lineage>
</organism>
<dbReference type="GO" id="GO:0071555">
    <property type="term" value="P:cell wall organization"/>
    <property type="evidence" value="ECO:0007669"/>
    <property type="project" value="UniProtKB-KW"/>
</dbReference>
<reference evidence="17 18" key="1">
    <citation type="submission" date="2020-08" db="EMBL/GenBank/DDBJ databases">
        <title>Genomic Encyclopedia of Type Strains, Phase III (KMG-III): the genomes of soil and plant-associated and newly described type strains.</title>
        <authorList>
            <person name="Whitman W."/>
        </authorList>
    </citation>
    <scope>NUCLEOTIDE SEQUENCE [LARGE SCALE GENOMIC DNA]</scope>
    <source>
        <strain evidence="17 18">CECT 5831</strain>
    </source>
</reference>
<dbReference type="UniPathway" id="UPA00219"/>
<dbReference type="GO" id="GO:0046872">
    <property type="term" value="F:metal ion binding"/>
    <property type="evidence" value="ECO:0007669"/>
    <property type="project" value="UniProtKB-KW"/>
</dbReference>
<dbReference type="GO" id="GO:0005524">
    <property type="term" value="F:ATP binding"/>
    <property type="evidence" value="ECO:0007669"/>
    <property type="project" value="UniProtKB-UniRule"/>
</dbReference>
<dbReference type="Proteomes" id="UP000517523">
    <property type="component" value="Unassembled WGS sequence"/>
</dbReference>
<proteinExistence type="inferred from homology"/>
<feature type="active site" evidence="13">
    <location>
        <position position="16"/>
    </location>
</feature>
<evidence type="ECO:0000256" key="10">
    <source>
        <dbReference type="ARBA" id="ARBA00023211"/>
    </source>
</evidence>
<evidence type="ECO:0000256" key="13">
    <source>
        <dbReference type="PIRSR" id="PIRSR039102-1"/>
    </source>
</evidence>
<comment type="subcellular location">
    <subcellularLocation>
        <location evidence="12">Cytoplasm</location>
    </subcellularLocation>
</comment>
<dbReference type="Gene3D" id="3.30.1490.20">
    <property type="entry name" value="ATP-grasp fold, A domain"/>
    <property type="match status" value="1"/>
</dbReference>
<dbReference type="FunFam" id="3.30.470.20:FF:000008">
    <property type="entry name" value="D-alanine--D-alanine ligase"/>
    <property type="match status" value="1"/>
</dbReference>
<evidence type="ECO:0000256" key="9">
    <source>
        <dbReference type="ARBA" id="ARBA00022984"/>
    </source>
</evidence>
<dbReference type="GO" id="GO:0005829">
    <property type="term" value="C:cytosol"/>
    <property type="evidence" value="ECO:0007669"/>
    <property type="project" value="TreeGrafter"/>
</dbReference>
<comment type="cofactor">
    <cofactor evidence="14">
        <name>Mg(2+)</name>
        <dbReference type="ChEBI" id="CHEBI:18420"/>
    </cofactor>
    <cofactor evidence="14">
        <name>Mn(2+)</name>
        <dbReference type="ChEBI" id="CHEBI:29035"/>
    </cofactor>
    <text evidence="14">Binds 2 magnesium or manganese ions per subunit.</text>
</comment>
<dbReference type="HAMAP" id="MF_00047">
    <property type="entry name" value="Dala_Dala_lig"/>
    <property type="match status" value="1"/>
</dbReference>
<evidence type="ECO:0000256" key="11">
    <source>
        <dbReference type="ARBA" id="ARBA00023316"/>
    </source>
</evidence>
<feature type="binding site" evidence="14">
    <location>
        <position position="311"/>
    </location>
    <ligand>
        <name>Mg(2+)</name>
        <dbReference type="ChEBI" id="CHEBI:18420"/>
        <label>2</label>
    </ligand>
</feature>
<dbReference type="Pfam" id="PF01820">
    <property type="entry name" value="Dala_Dala_lig_N"/>
    <property type="match status" value="1"/>
</dbReference>
<feature type="domain" description="ATP-grasp" evidence="16">
    <location>
        <begin position="143"/>
        <end position="344"/>
    </location>
</feature>
<dbReference type="SUPFAM" id="SSF56059">
    <property type="entry name" value="Glutathione synthetase ATP-binding domain-like"/>
    <property type="match status" value="1"/>
</dbReference>
<dbReference type="PANTHER" id="PTHR23132:SF25">
    <property type="entry name" value="D-ALANINE--D-ALANINE LIGASE A"/>
    <property type="match status" value="1"/>
</dbReference>
<feature type="binding site" evidence="14">
    <location>
        <position position="311"/>
    </location>
    <ligand>
        <name>Mg(2+)</name>
        <dbReference type="ChEBI" id="CHEBI:18420"/>
        <label>1</label>
    </ligand>
</feature>
<evidence type="ECO:0000313" key="17">
    <source>
        <dbReference type="EMBL" id="MBB3129888.1"/>
    </source>
</evidence>
<comment type="caution">
    <text evidence="17">The sequence shown here is derived from an EMBL/GenBank/DDBJ whole genome shotgun (WGS) entry which is preliminary data.</text>
</comment>
<evidence type="ECO:0000256" key="6">
    <source>
        <dbReference type="ARBA" id="ARBA00022840"/>
    </source>
</evidence>
<evidence type="ECO:0000259" key="16">
    <source>
        <dbReference type="PROSITE" id="PS50975"/>
    </source>
</evidence>
<dbReference type="Gene3D" id="3.30.470.20">
    <property type="entry name" value="ATP-grasp fold, B domain"/>
    <property type="match status" value="1"/>
</dbReference>
<dbReference type="SUPFAM" id="SSF52440">
    <property type="entry name" value="PreATP-grasp domain"/>
    <property type="match status" value="1"/>
</dbReference>
<dbReference type="InterPro" id="IPR000291">
    <property type="entry name" value="D-Ala_lig_Van_CS"/>
</dbReference>
<dbReference type="InterPro" id="IPR013815">
    <property type="entry name" value="ATP_grasp_subdomain_1"/>
</dbReference>
<sequence>MQKKTIAVLFGGCSTEYEVSLQSAASVIDSLDKAKYELVLIGITREGAWLRYHGDPEGIRGDRWHQHPGCIPAFLPPSREIGGIVELVGTEYRMTQVDVVFPVLHGKNGEDGTLQGLLELSGIPFVGCGTLSSALCMDKEVAGKLVKAAGVNVADSVTVHAGDDLYAAAKSAETLGYPVYVKPAKSGSSFGITKAYDRLALMDGIREALQHDDKVVVEQNIAGFEVGCAVLGHREPFIGEIDEIELQGEFFDYTEKYQLISSTIHLPARVSEETAKRVKETARRIYRTLGCRGLARVDMFITEGDRIVFNEVNTMPGFTAASRYPNMMRASHLPYPDLMDRLIQLAEAMEVVR</sequence>
<dbReference type="GO" id="GO:0008716">
    <property type="term" value="F:D-alanine-D-alanine ligase activity"/>
    <property type="evidence" value="ECO:0007669"/>
    <property type="project" value="UniProtKB-UniRule"/>
</dbReference>
<evidence type="ECO:0000256" key="2">
    <source>
        <dbReference type="ARBA" id="ARBA00010871"/>
    </source>
</evidence>
<evidence type="ECO:0000256" key="5">
    <source>
        <dbReference type="ARBA" id="ARBA00022741"/>
    </source>
</evidence>
<evidence type="ECO:0000256" key="3">
    <source>
        <dbReference type="ARBA" id="ARBA00022598"/>
    </source>
</evidence>
<keyword evidence="6 15" id="KW-0067">ATP-binding</keyword>
<dbReference type="InterPro" id="IPR011761">
    <property type="entry name" value="ATP-grasp"/>
</dbReference>
<dbReference type="InterPro" id="IPR011127">
    <property type="entry name" value="Dala_Dala_lig_N"/>
</dbReference>
<gene>
    <name evidence="12" type="primary">ddl</name>
    <name evidence="17" type="ORF">FHS19_004593</name>
</gene>
<evidence type="ECO:0000256" key="12">
    <source>
        <dbReference type="HAMAP-Rule" id="MF_00047"/>
    </source>
</evidence>
<protein>
    <recommendedName>
        <fullName evidence="12">D-alanine--D-alanine ligase</fullName>
        <ecNumber evidence="12">6.3.2.4</ecNumber>
    </recommendedName>
    <alternativeName>
        <fullName evidence="12">D-Ala-D-Ala ligase</fullName>
    </alternativeName>
    <alternativeName>
        <fullName evidence="12">D-alanylalanine synthetase</fullName>
    </alternativeName>
</protein>
<dbReference type="PROSITE" id="PS50975">
    <property type="entry name" value="ATP_GRASP"/>
    <property type="match status" value="1"/>
</dbReference>
<evidence type="ECO:0000256" key="8">
    <source>
        <dbReference type="ARBA" id="ARBA00022960"/>
    </source>
</evidence>
<evidence type="ECO:0000256" key="4">
    <source>
        <dbReference type="ARBA" id="ARBA00022723"/>
    </source>
</evidence>
<name>A0A839TWU0_9BACL</name>
<evidence type="ECO:0000256" key="15">
    <source>
        <dbReference type="PROSITE-ProRule" id="PRU00409"/>
    </source>
</evidence>
<keyword evidence="11 12" id="KW-0961">Cell wall biogenesis/degradation</keyword>
<accession>A0A839TWU0</accession>
<comment type="similarity">
    <text evidence="2 12">Belongs to the D-alanine--D-alanine ligase family.</text>
</comment>
<keyword evidence="10 14" id="KW-0464">Manganese</keyword>
<keyword evidence="4 14" id="KW-0479">Metal-binding</keyword>
<evidence type="ECO:0000313" key="18">
    <source>
        <dbReference type="Proteomes" id="UP000517523"/>
    </source>
</evidence>
<comment type="catalytic activity">
    <reaction evidence="12">
        <text>2 D-alanine + ATP = D-alanyl-D-alanine + ADP + phosphate + H(+)</text>
        <dbReference type="Rhea" id="RHEA:11224"/>
        <dbReference type="ChEBI" id="CHEBI:15378"/>
        <dbReference type="ChEBI" id="CHEBI:30616"/>
        <dbReference type="ChEBI" id="CHEBI:43474"/>
        <dbReference type="ChEBI" id="CHEBI:57416"/>
        <dbReference type="ChEBI" id="CHEBI:57822"/>
        <dbReference type="ChEBI" id="CHEBI:456216"/>
        <dbReference type="EC" id="6.3.2.4"/>
    </reaction>
</comment>
<feature type="active site" evidence="13">
    <location>
        <position position="188"/>
    </location>
</feature>
<feature type="active site" evidence="13">
    <location>
        <position position="322"/>
    </location>
</feature>
<dbReference type="EMBL" id="JACHXJ010000004">
    <property type="protein sequence ID" value="MBB3129888.1"/>
    <property type="molecule type" value="Genomic_DNA"/>
</dbReference>
<dbReference type="EC" id="6.3.2.4" evidence="12"/>
<dbReference type="NCBIfam" id="NF000091">
    <property type="entry name" value="D_ala_D_ser_VanG"/>
    <property type="match status" value="1"/>
</dbReference>
<keyword evidence="9 12" id="KW-0573">Peptidoglycan synthesis</keyword>
<comment type="cofactor">
    <cofactor evidence="1">
        <name>Mn(2+)</name>
        <dbReference type="ChEBI" id="CHEBI:29035"/>
    </cofactor>
</comment>
<keyword evidence="12" id="KW-0963">Cytoplasm</keyword>
<feature type="binding site" evidence="14">
    <location>
        <position position="313"/>
    </location>
    <ligand>
        <name>Mg(2+)</name>
        <dbReference type="ChEBI" id="CHEBI:18420"/>
        <label>2</label>
    </ligand>
</feature>
<dbReference type="Gene3D" id="3.40.50.20">
    <property type="match status" value="1"/>
</dbReference>